<protein>
    <submittedName>
        <fullName evidence="3">Uncharacterized protein</fullName>
    </submittedName>
</protein>
<keyword evidence="1" id="KW-1133">Transmembrane helix</keyword>
<dbReference type="EMBL" id="DTBP01000039">
    <property type="protein sequence ID" value="HGQ74362.1"/>
    <property type="molecule type" value="Genomic_DNA"/>
</dbReference>
<name>A0A7C4JMH6_STAMA</name>
<evidence type="ECO:0000313" key="3">
    <source>
        <dbReference type="EMBL" id="HGQ74362.1"/>
    </source>
</evidence>
<dbReference type="EMBL" id="DTBE01000077">
    <property type="protein sequence ID" value="HGQ59663.1"/>
    <property type="molecule type" value="Genomic_DNA"/>
</dbReference>
<organism evidence="3">
    <name type="scientific">Staphylothermus marinus</name>
    <dbReference type="NCBI Taxonomy" id="2280"/>
    <lineage>
        <taxon>Archaea</taxon>
        <taxon>Thermoproteota</taxon>
        <taxon>Thermoprotei</taxon>
        <taxon>Desulfurococcales</taxon>
        <taxon>Desulfurococcaceae</taxon>
        <taxon>Staphylothermus</taxon>
    </lineage>
</organism>
<keyword evidence="1" id="KW-0472">Membrane</keyword>
<evidence type="ECO:0000313" key="2">
    <source>
        <dbReference type="EMBL" id="HGQ59663.1"/>
    </source>
</evidence>
<proteinExistence type="predicted"/>
<comment type="caution">
    <text evidence="3">The sequence shown here is derived from an EMBL/GenBank/DDBJ whole genome shotgun (WGS) entry which is preliminary data.</text>
</comment>
<feature type="transmembrane region" description="Helical" evidence="1">
    <location>
        <begin position="97"/>
        <end position="119"/>
    </location>
</feature>
<feature type="transmembrane region" description="Helical" evidence="1">
    <location>
        <begin position="20"/>
        <end position="44"/>
    </location>
</feature>
<evidence type="ECO:0000256" key="1">
    <source>
        <dbReference type="SAM" id="Phobius"/>
    </source>
</evidence>
<keyword evidence="1" id="KW-0812">Transmembrane</keyword>
<feature type="transmembrane region" description="Helical" evidence="1">
    <location>
        <begin position="56"/>
        <end position="76"/>
    </location>
</feature>
<accession>A0A7C4JMH6</accession>
<gene>
    <name evidence="2" type="ORF">ENU09_02995</name>
    <name evidence="3" type="ORF">ENU20_04730</name>
</gene>
<sequence length="125" mass="13686">MKIKKEIFVFSAKEDFSSSLLVKILSTIAIVTLLATLPGWIMLIESYKLYVSLREIGIYVLNTTLLLLLIPLFAIAKPPATLQKVTGLKTKSKTVPTSRFLASISILSIIIALTTYLAITISGLT</sequence>
<dbReference type="AlphaFoldDB" id="A0A7C4JMH6"/>
<reference evidence="3" key="1">
    <citation type="journal article" date="2020" name="mSystems">
        <title>Genome- and Community-Level Interaction Insights into Carbon Utilization and Element Cycling Functions of Hydrothermarchaeota in Hydrothermal Sediment.</title>
        <authorList>
            <person name="Zhou Z."/>
            <person name="Liu Y."/>
            <person name="Xu W."/>
            <person name="Pan J."/>
            <person name="Luo Z.H."/>
            <person name="Li M."/>
        </authorList>
    </citation>
    <scope>NUCLEOTIDE SEQUENCE [LARGE SCALE GENOMIC DNA]</scope>
    <source>
        <strain evidence="2">SpSt-638</strain>
        <strain evidence="3">SpSt-648</strain>
    </source>
</reference>